<reference evidence="2" key="1">
    <citation type="submission" date="2021-01" db="EMBL/GenBank/DDBJ databases">
        <authorList>
            <person name="Li R."/>
            <person name="Bekaert M."/>
        </authorList>
    </citation>
    <scope>NUCLEOTIDE SEQUENCE</scope>
    <source>
        <strain evidence="2">Farmed</strain>
    </source>
</reference>
<dbReference type="EMBL" id="CAHIKZ030005144">
    <property type="protein sequence ID" value="CAE1320043.1"/>
    <property type="molecule type" value="Genomic_DNA"/>
</dbReference>
<feature type="transmembrane region" description="Helical" evidence="1">
    <location>
        <begin position="74"/>
        <end position="93"/>
    </location>
</feature>
<accession>A0A812EBF0</accession>
<feature type="transmembrane region" description="Helical" evidence="1">
    <location>
        <begin position="163"/>
        <end position="183"/>
    </location>
</feature>
<sequence>MFLNSFFLPLSLSLRCTITPFLSIHYNSFSFCLSLSPSLSFLLYINVFGFPPSFFLSLSLSLSLRYTITPFLSINSFSLSLPLSPSLSFLLYINVSDSSFFLPLSLSLSLRCTITPSLSVFLSLLLSFLLYINVFGFPPSFFLSLFMYLFYRLNNGFSDSFPLSSTGLPFFLIPVLTLASGPYLSVSLTPSEFNWVTSLSFPLSPVLILLSGPSLSLSLSLTFH</sequence>
<organism evidence="2 3">
    <name type="scientific">Acanthosepion pharaonis</name>
    <name type="common">Pharaoh cuttlefish</name>
    <name type="synonym">Sepia pharaonis</name>
    <dbReference type="NCBI Taxonomy" id="158019"/>
    <lineage>
        <taxon>Eukaryota</taxon>
        <taxon>Metazoa</taxon>
        <taxon>Spiralia</taxon>
        <taxon>Lophotrochozoa</taxon>
        <taxon>Mollusca</taxon>
        <taxon>Cephalopoda</taxon>
        <taxon>Coleoidea</taxon>
        <taxon>Decapodiformes</taxon>
        <taxon>Sepiida</taxon>
        <taxon>Sepiina</taxon>
        <taxon>Sepiidae</taxon>
        <taxon>Acanthosepion</taxon>
    </lineage>
</organism>
<feature type="transmembrane region" description="Helical" evidence="1">
    <location>
        <begin position="203"/>
        <end position="223"/>
    </location>
</feature>
<keyword evidence="1" id="KW-1133">Transmembrane helix</keyword>
<evidence type="ECO:0000313" key="2">
    <source>
        <dbReference type="EMBL" id="CAE1320043.1"/>
    </source>
</evidence>
<keyword evidence="3" id="KW-1185">Reference proteome</keyword>
<dbReference type="Proteomes" id="UP000597762">
    <property type="component" value="Unassembled WGS sequence"/>
</dbReference>
<evidence type="ECO:0000313" key="3">
    <source>
        <dbReference type="Proteomes" id="UP000597762"/>
    </source>
</evidence>
<evidence type="ECO:0000256" key="1">
    <source>
        <dbReference type="SAM" id="Phobius"/>
    </source>
</evidence>
<gene>
    <name evidence="2" type="ORF">SPHA_70340</name>
</gene>
<protein>
    <submittedName>
        <fullName evidence="2">Uncharacterized protein</fullName>
    </submittedName>
</protein>
<keyword evidence="1" id="KW-0472">Membrane</keyword>
<feature type="transmembrane region" description="Helical" evidence="1">
    <location>
        <begin position="41"/>
        <end position="62"/>
    </location>
</feature>
<dbReference type="AlphaFoldDB" id="A0A812EBF0"/>
<keyword evidence="1" id="KW-0812">Transmembrane</keyword>
<comment type="caution">
    <text evidence="2">The sequence shown here is derived from an EMBL/GenBank/DDBJ whole genome shotgun (WGS) entry which is preliminary data.</text>
</comment>
<name>A0A812EBF0_ACAPH</name>
<feature type="transmembrane region" description="Helical" evidence="1">
    <location>
        <begin position="128"/>
        <end position="151"/>
    </location>
</feature>
<proteinExistence type="predicted"/>